<dbReference type="OrthoDB" id="8865355at2"/>
<comment type="catalytic activity">
    <reaction evidence="23">
        <text>Preferential cleavage: (Ac)2-L-Lys-D-Ala-|-D-Ala. Also transpeptidation of peptidyl-alanyl moieties that are N-acyl substituents of D-alanine.</text>
        <dbReference type="EC" id="3.4.16.4"/>
    </reaction>
</comment>
<dbReference type="InterPro" id="IPR012338">
    <property type="entry name" value="Beta-lactam/transpept-like"/>
</dbReference>
<evidence type="ECO:0000256" key="9">
    <source>
        <dbReference type="ARBA" id="ARBA00022645"/>
    </source>
</evidence>
<evidence type="ECO:0000256" key="20">
    <source>
        <dbReference type="ARBA" id="ARBA00023251"/>
    </source>
</evidence>
<keyword evidence="32" id="KW-1185">Reference proteome</keyword>
<evidence type="ECO:0000259" key="30">
    <source>
        <dbReference type="Pfam" id="PF17092"/>
    </source>
</evidence>
<dbReference type="GO" id="GO:0009002">
    <property type="term" value="F:serine-type D-Ala-D-Ala carboxypeptidase activity"/>
    <property type="evidence" value="ECO:0007669"/>
    <property type="project" value="UniProtKB-EC"/>
</dbReference>
<dbReference type="GO" id="GO:0071555">
    <property type="term" value="P:cell wall organization"/>
    <property type="evidence" value="ECO:0007669"/>
    <property type="project" value="UniProtKB-KW"/>
</dbReference>
<organism evidence="31 32">
    <name type="scientific">Inhella crocodyli</name>
    <dbReference type="NCBI Taxonomy" id="2499851"/>
    <lineage>
        <taxon>Bacteria</taxon>
        <taxon>Pseudomonadati</taxon>
        <taxon>Pseudomonadota</taxon>
        <taxon>Betaproteobacteria</taxon>
        <taxon>Burkholderiales</taxon>
        <taxon>Sphaerotilaceae</taxon>
        <taxon>Inhella</taxon>
    </lineage>
</organism>
<evidence type="ECO:0000256" key="19">
    <source>
        <dbReference type="ARBA" id="ARBA00023136"/>
    </source>
</evidence>
<evidence type="ECO:0000256" key="22">
    <source>
        <dbReference type="ARBA" id="ARBA00023316"/>
    </source>
</evidence>
<evidence type="ECO:0000256" key="21">
    <source>
        <dbReference type="ARBA" id="ARBA00023268"/>
    </source>
</evidence>
<keyword evidence="11" id="KW-0328">Glycosyltransferase</keyword>
<dbReference type="GO" id="GO:0005886">
    <property type="term" value="C:plasma membrane"/>
    <property type="evidence" value="ECO:0007669"/>
    <property type="project" value="UniProtKB-SubCell"/>
</dbReference>
<keyword evidence="19" id="KW-0472">Membrane</keyword>
<keyword evidence="17" id="KW-0573">Peptidoglycan synthesis</keyword>
<accession>A0A437LRK3</accession>
<comment type="similarity">
    <text evidence="3">In the C-terminal section; belongs to the transpeptidase family.</text>
</comment>
<dbReference type="InterPro" id="IPR001264">
    <property type="entry name" value="Glyco_trans_51"/>
</dbReference>
<evidence type="ECO:0000256" key="1">
    <source>
        <dbReference type="ARBA" id="ARBA00004249"/>
    </source>
</evidence>
<keyword evidence="16" id="KW-0735">Signal-anchor</keyword>
<dbReference type="InterPro" id="IPR031376">
    <property type="entry name" value="PCB_OB"/>
</dbReference>
<keyword evidence="22" id="KW-0961">Cell wall biogenesis/degradation</keyword>
<dbReference type="GO" id="GO:0046677">
    <property type="term" value="P:response to antibiotic"/>
    <property type="evidence" value="ECO:0007669"/>
    <property type="project" value="UniProtKB-KW"/>
</dbReference>
<evidence type="ECO:0000256" key="4">
    <source>
        <dbReference type="ARBA" id="ARBA00007739"/>
    </source>
</evidence>
<dbReference type="Proteomes" id="UP000288587">
    <property type="component" value="Unassembled WGS sequence"/>
</dbReference>
<dbReference type="InterPro" id="IPR001460">
    <property type="entry name" value="PCN-bd_Tpept"/>
</dbReference>
<evidence type="ECO:0000259" key="28">
    <source>
        <dbReference type="Pfam" id="PF00905"/>
    </source>
</evidence>
<gene>
    <name evidence="31" type="ORF">EOD73_03070</name>
</gene>
<dbReference type="Pfam" id="PF17092">
    <property type="entry name" value="PCB_OB"/>
    <property type="match status" value="1"/>
</dbReference>
<keyword evidence="12" id="KW-0808">Transferase</keyword>
<dbReference type="PANTHER" id="PTHR32282">
    <property type="entry name" value="BINDING PROTEIN TRANSPEPTIDASE, PUTATIVE-RELATED"/>
    <property type="match status" value="1"/>
</dbReference>
<evidence type="ECO:0000256" key="24">
    <source>
        <dbReference type="ARBA" id="ARBA00044770"/>
    </source>
</evidence>
<dbReference type="Gene3D" id="3.40.710.10">
    <property type="entry name" value="DD-peptidase/beta-lactamase superfamily"/>
    <property type="match status" value="2"/>
</dbReference>
<dbReference type="GO" id="GO:0008658">
    <property type="term" value="F:penicillin binding"/>
    <property type="evidence" value="ECO:0007669"/>
    <property type="project" value="InterPro"/>
</dbReference>
<sequence length="753" mass="81478">MNPLPFLARHRRLLLWGLVALPLVLALTGGLVAAALWQQLPALDRLTDYQPKEPLRITTADGVLIGEFGTERRRFVPLAEIPKPLQDALLAVEDTDFWHHAGLDYSGIVRALWRNLTHSGPKHGASTITQQLARDTYLTKEQKWTRKAIEALLAVKMERELSKAQILEIYMNQIFMGNRAYGFAAAAERYFGKELGQLNTAEMALLVGLPKDPVRLNPVTHLERAKRRQAVVLDRLAVVGLITPAQATAAKAAPLIIKRPKRLSSIADHAAEMVRAEVVARFGEDAYARGLQVTTTLLAAEQTAAQQALRRALFDLERRQAFRGAEGQFDVGGGAEPDEEGLDAAFARHPDLGELRAAVVLRLDKGQAELVLSDGTKVQLAGAALRPLLGSPPDAKRRVQRGSVVRLLAVGKDWAVSQAPEAEGAVVTLDPQTGAVRALVGGFDFARAQFNNATQAYRQPGSSFKPFVYSAAIEEGAWEGTEVSDEPIEIGDWAPKNYDGKYESSLTLRQALARSKNMVTIRLLQDLGVPRVRAWVGQFGLEQAKQPQNLTLALGSGSVTPLQMAQAYSAFAAGGKVPPVQLIERVTDAQGQVLWQATPGEPKQAISERNAFMTAQLLSAVMREGTGARASGLLNRWDLYGKTGTTNDAMDAWFVGFHKSRAGAVWIGYPNPRSLGERETGGGLALPVWAATMAAALKGVPLAPLEPPLEGLVQDGAHWFYEEFSGEQALKRIGPAPAEAASAPETEPASAPP</sequence>
<comment type="caution">
    <text evidence="31">The sequence shown here is derived from an EMBL/GenBank/DDBJ whole genome shotgun (WGS) entry which is preliminary data.</text>
</comment>
<dbReference type="Pfam" id="PF00912">
    <property type="entry name" value="Transgly"/>
    <property type="match status" value="1"/>
</dbReference>
<evidence type="ECO:0000256" key="5">
    <source>
        <dbReference type="ARBA" id="ARBA00012448"/>
    </source>
</evidence>
<dbReference type="NCBIfam" id="TIGR02074">
    <property type="entry name" value="PBP_1a_fam"/>
    <property type="match status" value="1"/>
</dbReference>
<keyword evidence="21" id="KW-0511">Multifunctional enzyme</keyword>
<dbReference type="GO" id="GO:0030288">
    <property type="term" value="C:outer membrane-bounded periplasmic space"/>
    <property type="evidence" value="ECO:0007669"/>
    <property type="project" value="TreeGrafter"/>
</dbReference>
<proteinExistence type="inferred from homology"/>
<dbReference type="InterPro" id="IPR023346">
    <property type="entry name" value="Lysozyme-like_dom_sf"/>
</dbReference>
<dbReference type="SUPFAM" id="SSF56601">
    <property type="entry name" value="beta-lactamase/transpeptidase-like"/>
    <property type="match status" value="1"/>
</dbReference>
<evidence type="ECO:0000256" key="27">
    <source>
        <dbReference type="SAM" id="MobiDB-lite"/>
    </source>
</evidence>
<evidence type="ECO:0000256" key="18">
    <source>
        <dbReference type="ARBA" id="ARBA00022989"/>
    </source>
</evidence>
<evidence type="ECO:0000256" key="8">
    <source>
        <dbReference type="ARBA" id="ARBA00022519"/>
    </source>
</evidence>
<evidence type="ECO:0000256" key="17">
    <source>
        <dbReference type="ARBA" id="ARBA00022984"/>
    </source>
</evidence>
<keyword evidence="13" id="KW-0812">Transmembrane</keyword>
<keyword evidence="14" id="KW-0378">Hydrolase</keyword>
<dbReference type="EC" id="3.4.16.4" evidence="5"/>
<protein>
    <recommendedName>
        <fullName evidence="6">Penicillin-binding protein 1A</fullName>
        <ecNumber evidence="24">2.4.99.28</ecNumber>
        <ecNumber evidence="5">3.4.16.4</ecNumber>
    </recommendedName>
</protein>
<comment type="subcellular location">
    <subcellularLocation>
        <location evidence="1">Cell inner membrane</location>
        <topology evidence="1">Single-pass type II membrane protein</topology>
    </subcellularLocation>
</comment>
<feature type="domain" description="Glycosyl transferase family 51" evidence="29">
    <location>
        <begin position="62"/>
        <end position="236"/>
    </location>
</feature>
<dbReference type="Pfam" id="PF00905">
    <property type="entry name" value="Transpeptidase"/>
    <property type="match status" value="1"/>
</dbReference>
<comment type="pathway">
    <text evidence="2">Cell wall biogenesis; peptidoglycan biosynthesis.</text>
</comment>
<comment type="catalytic activity">
    <reaction evidence="25">
        <text>[GlcNAc-(1-&gt;4)-Mur2Ac(oyl-L-Ala-gamma-D-Glu-L-Lys-D-Ala-D-Ala)](n)-di-trans,octa-cis-undecaprenyl diphosphate + beta-D-GlcNAc-(1-&gt;4)-Mur2Ac(oyl-L-Ala-gamma-D-Glu-L-Lys-D-Ala-D-Ala)-di-trans,octa-cis-undecaprenyl diphosphate = [GlcNAc-(1-&gt;4)-Mur2Ac(oyl-L-Ala-gamma-D-Glu-L-Lys-D-Ala-D-Ala)](n+1)-di-trans,octa-cis-undecaprenyl diphosphate + di-trans,octa-cis-undecaprenyl diphosphate + H(+)</text>
        <dbReference type="Rhea" id="RHEA:23708"/>
        <dbReference type="Rhea" id="RHEA-COMP:9602"/>
        <dbReference type="Rhea" id="RHEA-COMP:9603"/>
        <dbReference type="ChEBI" id="CHEBI:15378"/>
        <dbReference type="ChEBI" id="CHEBI:58405"/>
        <dbReference type="ChEBI" id="CHEBI:60033"/>
        <dbReference type="ChEBI" id="CHEBI:78435"/>
        <dbReference type="EC" id="2.4.99.28"/>
    </reaction>
</comment>
<dbReference type="SUPFAM" id="SSF53955">
    <property type="entry name" value="Lysozyme-like"/>
    <property type="match status" value="1"/>
</dbReference>
<dbReference type="GO" id="GO:0008360">
    <property type="term" value="P:regulation of cell shape"/>
    <property type="evidence" value="ECO:0007669"/>
    <property type="project" value="UniProtKB-KW"/>
</dbReference>
<name>A0A437LRK3_9BURK</name>
<evidence type="ECO:0000256" key="25">
    <source>
        <dbReference type="ARBA" id="ARBA00049902"/>
    </source>
</evidence>
<dbReference type="FunFam" id="1.10.3810.10:FF:000003">
    <property type="entry name" value="Penicillin-binding protein 1a"/>
    <property type="match status" value="1"/>
</dbReference>
<dbReference type="RefSeq" id="WP_127680747.1">
    <property type="nucleotide sequence ID" value="NZ_SACM01000001.1"/>
</dbReference>
<evidence type="ECO:0000259" key="29">
    <source>
        <dbReference type="Pfam" id="PF00912"/>
    </source>
</evidence>
<dbReference type="EC" id="2.4.99.28" evidence="24"/>
<dbReference type="Gene3D" id="1.10.3810.10">
    <property type="entry name" value="Biosynthetic peptidoglycan transglycosylase-like"/>
    <property type="match status" value="1"/>
</dbReference>
<keyword evidence="10" id="KW-0645">Protease</keyword>
<dbReference type="GO" id="GO:0006508">
    <property type="term" value="P:proteolysis"/>
    <property type="evidence" value="ECO:0007669"/>
    <property type="project" value="UniProtKB-KW"/>
</dbReference>
<comment type="similarity">
    <text evidence="4">In the N-terminal section; belongs to the glycosyltransferase 51 family.</text>
</comment>
<evidence type="ECO:0000256" key="2">
    <source>
        <dbReference type="ARBA" id="ARBA00004752"/>
    </source>
</evidence>
<evidence type="ECO:0000256" key="12">
    <source>
        <dbReference type="ARBA" id="ARBA00022679"/>
    </source>
</evidence>
<evidence type="ECO:0000256" key="26">
    <source>
        <dbReference type="ARBA" id="ARBA00060592"/>
    </source>
</evidence>
<keyword evidence="20" id="KW-0046">Antibiotic resistance</keyword>
<evidence type="ECO:0000256" key="13">
    <source>
        <dbReference type="ARBA" id="ARBA00022692"/>
    </source>
</evidence>
<keyword evidence="9" id="KW-0121">Carboxypeptidase</keyword>
<reference evidence="31 32" key="1">
    <citation type="submission" date="2019-01" db="EMBL/GenBank/DDBJ databases">
        <authorList>
            <person name="Chen W.-M."/>
        </authorList>
    </citation>
    <scope>NUCLEOTIDE SEQUENCE [LARGE SCALE GENOMIC DNA]</scope>
    <source>
        <strain evidence="31 32">CCP-18</strain>
    </source>
</reference>
<keyword evidence="18" id="KW-1133">Transmembrane helix</keyword>
<evidence type="ECO:0000256" key="10">
    <source>
        <dbReference type="ARBA" id="ARBA00022670"/>
    </source>
</evidence>
<evidence type="ECO:0000313" key="32">
    <source>
        <dbReference type="Proteomes" id="UP000288587"/>
    </source>
</evidence>
<feature type="region of interest" description="Disordered" evidence="27">
    <location>
        <begin position="732"/>
        <end position="753"/>
    </location>
</feature>
<dbReference type="GO" id="GO:0009252">
    <property type="term" value="P:peptidoglycan biosynthetic process"/>
    <property type="evidence" value="ECO:0007669"/>
    <property type="project" value="UniProtKB-UniPathway"/>
</dbReference>
<dbReference type="EMBL" id="SACM01000001">
    <property type="protein sequence ID" value="RVT88008.1"/>
    <property type="molecule type" value="Genomic_DNA"/>
</dbReference>
<dbReference type="UniPathway" id="UPA00219"/>
<evidence type="ECO:0000256" key="11">
    <source>
        <dbReference type="ARBA" id="ARBA00022676"/>
    </source>
</evidence>
<evidence type="ECO:0000256" key="23">
    <source>
        <dbReference type="ARBA" id="ARBA00034000"/>
    </source>
</evidence>
<dbReference type="AlphaFoldDB" id="A0A437LRK3"/>
<feature type="domain" description="Penicillin-binding protein transpeptidase" evidence="28">
    <location>
        <begin position="424"/>
        <end position="670"/>
    </location>
</feature>
<comment type="pathway">
    <text evidence="26">Glycan biosynthesis.</text>
</comment>
<evidence type="ECO:0000256" key="14">
    <source>
        <dbReference type="ARBA" id="ARBA00022801"/>
    </source>
</evidence>
<keyword evidence="15" id="KW-0133">Cell shape</keyword>
<evidence type="ECO:0000256" key="3">
    <source>
        <dbReference type="ARBA" id="ARBA00007090"/>
    </source>
</evidence>
<dbReference type="GO" id="GO:0008955">
    <property type="term" value="F:peptidoglycan glycosyltransferase activity"/>
    <property type="evidence" value="ECO:0007669"/>
    <property type="project" value="UniProtKB-EC"/>
</dbReference>
<evidence type="ECO:0000256" key="6">
    <source>
        <dbReference type="ARBA" id="ARBA00018638"/>
    </source>
</evidence>
<evidence type="ECO:0000313" key="31">
    <source>
        <dbReference type="EMBL" id="RVT88008.1"/>
    </source>
</evidence>
<dbReference type="PANTHER" id="PTHR32282:SF27">
    <property type="entry name" value="PENICILLIN-BINDING PROTEIN 1A"/>
    <property type="match status" value="1"/>
</dbReference>
<keyword evidence="7" id="KW-1003">Cell membrane</keyword>
<feature type="compositionally biased region" description="Low complexity" evidence="27">
    <location>
        <begin position="735"/>
        <end position="753"/>
    </location>
</feature>
<dbReference type="InterPro" id="IPR050396">
    <property type="entry name" value="Glycosyltr_51/Transpeptidase"/>
</dbReference>
<evidence type="ECO:0000256" key="15">
    <source>
        <dbReference type="ARBA" id="ARBA00022960"/>
    </source>
</evidence>
<dbReference type="InterPro" id="IPR036950">
    <property type="entry name" value="PBP_transglycosylase"/>
</dbReference>
<feature type="domain" description="Penicillin-binding protein OB-like" evidence="30">
    <location>
        <begin position="322"/>
        <end position="422"/>
    </location>
</feature>
<evidence type="ECO:0000256" key="16">
    <source>
        <dbReference type="ARBA" id="ARBA00022968"/>
    </source>
</evidence>
<keyword evidence="8" id="KW-0997">Cell inner membrane</keyword>
<evidence type="ECO:0000256" key="7">
    <source>
        <dbReference type="ARBA" id="ARBA00022475"/>
    </source>
</evidence>